<accession>A0ABV9U7D9</accession>
<evidence type="ECO:0000313" key="14">
    <source>
        <dbReference type="Proteomes" id="UP001595872"/>
    </source>
</evidence>
<feature type="domain" description="Histidine kinase/HSP90-like ATPase" evidence="10">
    <location>
        <begin position="293"/>
        <end position="380"/>
    </location>
</feature>
<dbReference type="InterPro" id="IPR011712">
    <property type="entry name" value="Sig_transdc_His_kin_sub3_dim/P"/>
</dbReference>
<keyword evidence="6 13" id="KW-0418">Kinase</keyword>
<keyword evidence="4" id="KW-0808">Transferase</keyword>
<dbReference type="PANTHER" id="PTHR24421:SF10">
    <property type="entry name" value="NITRATE_NITRITE SENSOR PROTEIN NARQ"/>
    <property type="match status" value="1"/>
</dbReference>
<sequence>MNRDSVDVRTREGLKRLAVDAALVLGLVAFPQVTGLQGMTAGAWTVSMAAALPLVVRRRWPVAVFAASAAVSVIGISVGAGAFLAAALAMYTVASRRRAARAPSTRLVGAFSAAGAVGLAAVGAPAGAVGTVLPRALLGLVLLGCAWTAGQAVAERRRNAEREIERARADERLRIAREMHDVVSHGMGLIAVQAGVANHVVADRPEEARRALEVIEEVSRTSLGEMRAMLGVLRGEADETALGPAPGLRDLPGLVRAAGARFELHLDGSRSEGGVQVSGDPGGGGFGEVPEGVQVAAFRIAQEAVTNVTRHADASACCQVRVRNRPGRLEVEVRDTGPARGGTSGGGFGLLGMRERALAHGGAFEAGTTPDGGFAVRAVLRY</sequence>
<proteinExistence type="predicted"/>
<keyword evidence="3" id="KW-0597">Phosphoprotein</keyword>
<feature type="domain" description="Signal transduction histidine kinase subgroup 3 dimerisation and phosphoacceptor" evidence="11">
    <location>
        <begin position="171"/>
        <end position="236"/>
    </location>
</feature>
<evidence type="ECO:0000256" key="9">
    <source>
        <dbReference type="SAM" id="Phobius"/>
    </source>
</evidence>
<evidence type="ECO:0000256" key="5">
    <source>
        <dbReference type="ARBA" id="ARBA00022741"/>
    </source>
</evidence>
<dbReference type="InterPro" id="IPR003594">
    <property type="entry name" value="HATPase_dom"/>
</dbReference>
<evidence type="ECO:0000259" key="11">
    <source>
        <dbReference type="Pfam" id="PF07730"/>
    </source>
</evidence>
<keyword evidence="14" id="KW-1185">Reference proteome</keyword>
<feature type="transmembrane region" description="Helical" evidence="9">
    <location>
        <begin position="64"/>
        <end position="94"/>
    </location>
</feature>
<evidence type="ECO:0000259" key="12">
    <source>
        <dbReference type="Pfam" id="PF23539"/>
    </source>
</evidence>
<dbReference type="CDD" id="cd16917">
    <property type="entry name" value="HATPase_UhpB-NarQ-NarX-like"/>
    <property type="match status" value="1"/>
</dbReference>
<dbReference type="Gene3D" id="3.30.565.10">
    <property type="entry name" value="Histidine kinase-like ATPase, C-terminal domain"/>
    <property type="match status" value="1"/>
</dbReference>
<dbReference type="InterPro" id="IPR055558">
    <property type="entry name" value="DUF7134"/>
</dbReference>
<evidence type="ECO:0000256" key="1">
    <source>
        <dbReference type="ARBA" id="ARBA00000085"/>
    </source>
</evidence>
<feature type="transmembrane region" description="Helical" evidence="9">
    <location>
        <begin position="132"/>
        <end position="154"/>
    </location>
</feature>
<feature type="transmembrane region" description="Helical" evidence="9">
    <location>
        <begin position="21"/>
        <end position="44"/>
    </location>
</feature>
<dbReference type="Gene3D" id="1.20.5.1930">
    <property type="match status" value="1"/>
</dbReference>
<protein>
    <recommendedName>
        <fullName evidence="2">histidine kinase</fullName>
        <ecNumber evidence="2">2.7.13.3</ecNumber>
    </recommendedName>
</protein>
<evidence type="ECO:0000256" key="4">
    <source>
        <dbReference type="ARBA" id="ARBA00022679"/>
    </source>
</evidence>
<feature type="transmembrane region" description="Helical" evidence="9">
    <location>
        <begin position="106"/>
        <end position="126"/>
    </location>
</feature>
<organism evidence="13 14">
    <name type="scientific">Actinomadura gamaensis</name>
    <dbReference type="NCBI Taxonomy" id="1763541"/>
    <lineage>
        <taxon>Bacteria</taxon>
        <taxon>Bacillati</taxon>
        <taxon>Actinomycetota</taxon>
        <taxon>Actinomycetes</taxon>
        <taxon>Streptosporangiales</taxon>
        <taxon>Thermomonosporaceae</taxon>
        <taxon>Actinomadura</taxon>
    </lineage>
</organism>
<keyword evidence="8" id="KW-0902">Two-component regulatory system</keyword>
<dbReference type="EC" id="2.7.13.3" evidence="2"/>
<keyword evidence="7" id="KW-0067">ATP-binding</keyword>
<keyword evidence="5" id="KW-0547">Nucleotide-binding</keyword>
<comment type="caution">
    <text evidence="13">The sequence shown here is derived from an EMBL/GenBank/DDBJ whole genome shotgun (WGS) entry which is preliminary data.</text>
</comment>
<dbReference type="Proteomes" id="UP001595872">
    <property type="component" value="Unassembled WGS sequence"/>
</dbReference>
<evidence type="ECO:0000259" key="10">
    <source>
        <dbReference type="Pfam" id="PF02518"/>
    </source>
</evidence>
<evidence type="ECO:0000256" key="2">
    <source>
        <dbReference type="ARBA" id="ARBA00012438"/>
    </source>
</evidence>
<comment type="catalytic activity">
    <reaction evidence="1">
        <text>ATP + protein L-histidine = ADP + protein N-phospho-L-histidine.</text>
        <dbReference type="EC" id="2.7.13.3"/>
    </reaction>
</comment>
<dbReference type="Pfam" id="PF02518">
    <property type="entry name" value="HATPase_c"/>
    <property type="match status" value="1"/>
</dbReference>
<gene>
    <name evidence="13" type="ORF">ACFPCY_26150</name>
</gene>
<evidence type="ECO:0000256" key="3">
    <source>
        <dbReference type="ARBA" id="ARBA00022553"/>
    </source>
</evidence>
<dbReference type="InterPro" id="IPR050482">
    <property type="entry name" value="Sensor_HK_TwoCompSys"/>
</dbReference>
<evidence type="ECO:0000313" key="13">
    <source>
        <dbReference type="EMBL" id="MFC4910822.1"/>
    </source>
</evidence>
<dbReference type="RefSeq" id="WP_378259477.1">
    <property type="nucleotide sequence ID" value="NZ_JBHSIT010000008.1"/>
</dbReference>
<dbReference type="EMBL" id="JBHSIT010000008">
    <property type="protein sequence ID" value="MFC4910822.1"/>
    <property type="molecule type" value="Genomic_DNA"/>
</dbReference>
<evidence type="ECO:0000256" key="8">
    <source>
        <dbReference type="ARBA" id="ARBA00023012"/>
    </source>
</evidence>
<reference evidence="14" key="1">
    <citation type="journal article" date="2019" name="Int. J. Syst. Evol. Microbiol.">
        <title>The Global Catalogue of Microorganisms (GCM) 10K type strain sequencing project: providing services to taxonomists for standard genome sequencing and annotation.</title>
        <authorList>
            <consortium name="The Broad Institute Genomics Platform"/>
            <consortium name="The Broad Institute Genome Sequencing Center for Infectious Disease"/>
            <person name="Wu L."/>
            <person name="Ma J."/>
        </authorList>
    </citation>
    <scope>NUCLEOTIDE SEQUENCE [LARGE SCALE GENOMIC DNA]</scope>
    <source>
        <strain evidence="14">KLKA75</strain>
    </source>
</reference>
<dbReference type="Pfam" id="PF07730">
    <property type="entry name" value="HisKA_3"/>
    <property type="match status" value="1"/>
</dbReference>
<evidence type="ECO:0000256" key="7">
    <source>
        <dbReference type="ARBA" id="ARBA00022840"/>
    </source>
</evidence>
<evidence type="ECO:0000256" key="6">
    <source>
        <dbReference type="ARBA" id="ARBA00022777"/>
    </source>
</evidence>
<keyword evidence="9" id="KW-0812">Transmembrane</keyword>
<dbReference type="GO" id="GO:0016301">
    <property type="term" value="F:kinase activity"/>
    <property type="evidence" value="ECO:0007669"/>
    <property type="project" value="UniProtKB-KW"/>
</dbReference>
<dbReference type="Pfam" id="PF23539">
    <property type="entry name" value="DUF7134"/>
    <property type="match status" value="1"/>
</dbReference>
<dbReference type="SUPFAM" id="SSF55874">
    <property type="entry name" value="ATPase domain of HSP90 chaperone/DNA topoisomerase II/histidine kinase"/>
    <property type="match status" value="1"/>
</dbReference>
<keyword evidence="9" id="KW-0472">Membrane</keyword>
<feature type="domain" description="DUF7134" evidence="12">
    <location>
        <begin position="15"/>
        <end position="157"/>
    </location>
</feature>
<dbReference type="PANTHER" id="PTHR24421">
    <property type="entry name" value="NITRATE/NITRITE SENSOR PROTEIN NARX-RELATED"/>
    <property type="match status" value="1"/>
</dbReference>
<name>A0ABV9U7D9_9ACTN</name>
<keyword evidence="9" id="KW-1133">Transmembrane helix</keyword>
<dbReference type="InterPro" id="IPR036890">
    <property type="entry name" value="HATPase_C_sf"/>
</dbReference>